<dbReference type="RefSeq" id="XP_007745023.1">
    <property type="nucleotide sequence ID" value="XM_007746833.1"/>
</dbReference>
<sequence>MADEESPGKLHRHTQIEPSLTRPNSSGDFPASSRPKPDFVSVLSHIAPFEHGLRRAGVLNQYDYARLRMACKTTAELLKPYPYNPRRQDTKDPYFAGLRVTPCDQCHMMTSDRLLVKPCYGHGCPNTGGTSACGKFICISCVFSAHLKSNRSRISDEVHYCRPCSQRFHQGRTESQAPRRCQCGWRENEDVRDQPSSEWLCFGCRSKRNEMLPITASHNVLTLEVQQSRFPLDRGQPPSAGNLKRWIGLSSNNRNDCPGCGIDYAALGWTWMNSDSELDGDDWPRDMVRQCVYYLEPKPPVMGTRRRRQARSHGPSPTILAIWDA</sequence>
<dbReference type="OrthoDB" id="4139647at2759"/>
<gene>
    <name evidence="2" type="ORF">A1O5_06239</name>
</gene>
<dbReference type="HOGENOM" id="CLU_879980_0_0_1"/>
<proteinExistence type="predicted"/>
<keyword evidence="3" id="KW-1185">Reference proteome</keyword>
<name>W9WZR4_9EURO</name>
<evidence type="ECO:0000313" key="3">
    <source>
        <dbReference type="Proteomes" id="UP000019471"/>
    </source>
</evidence>
<evidence type="ECO:0000256" key="1">
    <source>
        <dbReference type="SAM" id="MobiDB-lite"/>
    </source>
</evidence>
<dbReference type="GeneID" id="19190950"/>
<evidence type="ECO:0000313" key="2">
    <source>
        <dbReference type="EMBL" id="EXJ70171.1"/>
    </source>
</evidence>
<feature type="region of interest" description="Disordered" evidence="1">
    <location>
        <begin position="1"/>
        <end position="34"/>
    </location>
</feature>
<reference evidence="2 3" key="1">
    <citation type="submission" date="2013-03" db="EMBL/GenBank/DDBJ databases">
        <title>The Genome Sequence of Cladophialophora psammophila CBS 110553.</title>
        <authorList>
            <consortium name="The Broad Institute Genomics Platform"/>
            <person name="Cuomo C."/>
            <person name="de Hoog S."/>
            <person name="Gorbushina A."/>
            <person name="Walker B."/>
            <person name="Young S.K."/>
            <person name="Zeng Q."/>
            <person name="Gargeya S."/>
            <person name="Fitzgerald M."/>
            <person name="Haas B."/>
            <person name="Abouelleil A."/>
            <person name="Allen A.W."/>
            <person name="Alvarado L."/>
            <person name="Arachchi H.M."/>
            <person name="Berlin A.M."/>
            <person name="Chapman S.B."/>
            <person name="Gainer-Dewar J."/>
            <person name="Goldberg J."/>
            <person name="Griggs A."/>
            <person name="Gujja S."/>
            <person name="Hansen M."/>
            <person name="Howarth C."/>
            <person name="Imamovic A."/>
            <person name="Ireland A."/>
            <person name="Larimer J."/>
            <person name="McCowan C."/>
            <person name="Murphy C."/>
            <person name="Pearson M."/>
            <person name="Poon T.W."/>
            <person name="Priest M."/>
            <person name="Roberts A."/>
            <person name="Saif S."/>
            <person name="Shea T."/>
            <person name="Sisk P."/>
            <person name="Sykes S."/>
            <person name="Wortman J."/>
            <person name="Nusbaum C."/>
            <person name="Birren B."/>
        </authorList>
    </citation>
    <scope>NUCLEOTIDE SEQUENCE [LARGE SCALE GENOMIC DNA]</scope>
    <source>
        <strain evidence="2 3">CBS 110553</strain>
    </source>
</reference>
<dbReference type="AlphaFoldDB" id="W9WZR4"/>
<accession>W9WZR4</accession>
<dbReference type="Proteomes" id="UP000019471">
    <property type="component" value="Unassembled WGS sequence"/>
</dbReference>
<protein>
    <submittedName>
        <fullName evidence="2">Uncharacterized protein</fullName>
    </submittedName>
</protein>
<comment type="caution">
    <text evidence="2">The sequence shown here is derived from an EMBL/GenBank/DDBJ whole genome shotgun (WGS) entry which is preliminary data.</text>
</comment>
<feature type="compositionally biased region" description="Polar residues" evidence="1">
    <location>
        <begin position="16"/>
        <end position="27"/>
    </location>
</feature>
<organism evidence="2 3">
    <name type="scientific">Cladophialophora psammophila CBS 110553</name>
    <dbReference type="NCBI Taxonomy" id="1182543"/>
    <lineage>
        <taxon>Eukaryota</taxon>
        <taxon>Fungi</taxon>
        <taxon>Dikarya</taxon>
        <taxon>Ascomycota</taxon>
        <taxon>Pezizomycotina</taxon>
        <taxon>Eurotiomycetes</taxon>
        <taxon>Chaetothyriomycetidae</taxon>
        <taxon>Chaetothyriales</taxon>
        <taxon>Herpotrichiellaceae</taxon>
        <taxon>Cladophialophora</taxon>
    </lineage>
</organism>
<dbReference type="EMBL" id="AMGX01000009">
    <property type="protein sequence ID" value="EXJ70171.1"/>
    <property type="molecule type" value="Genomic_DNA"/>
</dbReference>